<dbReference type="PROSITE" id="PS51387">
    <property type="entry name" value="FAD_PCMH"/>
    <property type="match status" value="1"/>
</dbReference>
<evidence type="ECO:0000256" key="4">
    <source>
        <dbReference type="ARBA" id="ARBA00022827"/>
    </source>
</evidence>
<comment type="similarity">
    <text evidence="2">Belongs to the oxygen-dependent FAD-linked oxidoreductase family.</text>
</comment>
<dbReference type="GO" id="GO:0071949">
    <property type="term" value="F:FAD binding"/>
    <property type="evidence" value="ECO:0007669"/>
    <property type="project" value="InterPro"/>
</dbReference>
<dbReference type="InterPro" id="IPR016166">
    <property type="entry name" value="FAD-bd_PCMH"/>
</dbReference>
<protein>
    <submittedName>
        <fullName evidence="7">Putative isoamyl alcohol protein</fullName>
    </submittedName>
</protein>
<dbReference type="EMBL" id="KB705840">
    <property type="protein sequence ID" value="EMR70559.1"/>
    <property type="molecule type" value="Genomic_DNA"/>
</dbReference>
<dbReference type="PANTHER" id="PTHR42973">
    <property type="entry name" value="BINDING OXIDOREDUCTASE, PUTATIVE (AFU_ORTHOLOGUE AFUA_1G17690)-RELATED"/>
    <property type="match status" value="1"/>
</dbReference>
<dbReference type="Pfam" id="PF08031">
    <property type="entry name" value="BBE"/>
    <property type="match status" value="1"/>
</dbReference>
<dbReference type="eggNOG" id="ENOG502QQWK">
    <property type="taxonomic scope" value="Eukaryota"/>
</dbReference>
<dbReference type="HOGENOM" id="CLU_018354_4_0_1"/>
<dbReference type="Pfam" id="PF01565">
    <property type="entry name" value="FAD_binding_4"/>
    <property type="match status" value="1"/>
</dbReference>
<dbReference type="InterPro" id="IPR050416">
    <property type="entry name" value="FAD-linked_Oxidoreductase"/>
</dbReference>
<dbReference type="InterPro" id="IPR036318">
    <property type="entry name" value="FAD-bd_PCMH-like_sf"/>
</dbReference>
<dbReference type="GO" id="GO:0016491">
    <property type="term" value="F:oxidoreductase activity"/>
    <property type="evidence" value="ECO:0007669"/>
    <property type="project" value="UniProtKB-KW"/>
</dbReference>
<dbReference type="OrthoDB" id="9983560at2759"/>
<dbReference type="InterPro" id="IPR016169">
    <property type="entry name" value="FAD-bd_PCMH_sub2"/>
</dbReference>
<dbReference type="PROSITE" id="PS51257">
    <property type="entry name" value="PROKAR_LIPOPROTEIN"/>
    <property type="match status" value="1"/>
</dbReference>
<organism evidence="7 8">
    <name type="scientific">Eutypa lata (strain UCR-EL1)</name>
    <name type="common">Grapevine dieback disease fungus</name>
    <name type="synonym">Eutypa armeniacae</name>
    <dbReference type="NCBI Taxonomy" id="1287681"/>
    <lineage>
        <taxon>Eukaryota</taxon>
        <taxon>Fungi</taxon>
        <taxon>Dikarya</taxon>
        <taxon>Ascomycota</taxon>
        <taxon>Pezizomycotina</taxon>
        <taxon>Sordariomycetes</taxon>
        <taxon>Xylariomycetidae</taxon>
        <taxon>Xylariales</taxon>
        <taxon>Diatrypaceae</taxon>
        <taxon>Eutypa</taxon>
    </lineage>
</organism>
<dbReference type="InterPro" id="IPR012951">
    <property type="entry name" value="BBE"/>
</dbReference>
<reference evidence="8" key="1">
    <citation type="journal article" date="2013" name="Genome Announc.">
        <title>Draft genome sequence of the grapevine dieback fungus Eutypa lata UCR-EL1.</title>
        <authorList>
            <person name="Blanco-Ulate B."/>
            <person name="Rolshausen P.E."/>
            <person name="Cantu D."/>
        </authorList>
    </citation>
    <scope>NUCLEOTIDE SEQUENCE [LARGE SCALE GENOMIC DNA]</scope>
    <source>
        <strain evidence="8">UCR-EL1</strain>
    </source>
</reference>
<evidence type="ECO:0000256" key="3">
    <source>
        <dbReference type="ARBA" id="ARBA00022630"/>
    </source>
</evidence>
<evidence type="ECO:0000256" key="2">
    <source>
        <dbReference type="ARBA" id="ARBA00005466"/>
    </source>
</evidence>
<sequence>MKVGAGIQGGEAQEFAASHGLLIVGGGCPTVGFAGGYVQGSGHSPVDSTYGLAADQTLEFEVVTASGDVVIANRQKNADLYWALSGGGPGTYGVVTSVTVRAYPDAKTAGASLFINATNIPTETYYSVLKNYYAALPSWTDARLHGGFAFASTFFSLTITAYNQTSDGVKTIMTPFLDQLDGYNVSYTIQFNDKSRYYDLWMARNSDAIGTHWGSSGRLIPRNTLEGSESLNGLMDVIKYQLDDGAIVGGTVLNGSSRTGVPNGVNPAWRQTTVLALTLTPWDFSATDTAWEKMIQNQRRATEVWDPMWDFVAPNSGNYANEADFAKPNWEEAFYGTSYDELLRIKQKWDPNGVFYGNRNVGSDQWTVSEDGRMCKTI</sequence>
<keyword evidence="8" id="KW-1185">Reference proteome</keyword>
<evidence type="ECO:0000256" key="5">
    <source>
        <dbReference type="ARBA" id="ARBA00023002"/>
    </source>
</evidence>
<feature type="domain" description="FAD-binding PCMH-type" evidence="6">
    <location>
        <begin position="1"/>
        <end position="105"/>
    </location>
</feature>
<keyword evidence="4" id="KW-0274">FAD</keyword>
<dbReference type="AlphaFoldDB" id="M7SVE6"/>
<proteinExistence type="inferred from homology"/>
<keyword evidence="3" id="KW-0285">Flavoprotein</keyword>
<evidence type="ECO:0000313" key="7">
    <source>
        <dbReference type="EMBL" id="EMR70559.1"/>
    </source>
</evidence>
<evidence type="ECO:0000259" key="6">
    <source>
        <dbReference type="PROSITE" id="PS51387"/>
    </source>
</evidence>
<keyword evidence="5" id="KW-0560">Oxidoreductase</keyword>
<comment type="cofactor">
    <cofactor evidence="1">
        <name>FAD</name>
        <dbReference type="ChEBI" id="CHEBI:57692"/>
    </cofactor>
</comment>
<dbReference type="PANTHER" id="PTHR42973:SF39">
    <property type="entry name" value="FAD-BINDING PCMH-TYPE DOMAIN-CONTAINING PROTEIN"/>
    <property type="match status" value="1"/>
</dbReference>
<name>M7SVE6_EUTLA</name>
<evidence type="ECO:0000256" key="1">
    <source>
        <dbReference type="ARBA" id="ARBA00001974"/>
    </source>
</evidence>
<dbReference type="KEGG" id="ela:UCREL1_2408"/>
<dbReference type="Proteomes" id="UP000012174">
    <property type="component" value="Unassembled WGS sequence"/>
</dbReference>
<gene>
    <name evidence="7" type="ORF">UCREL1_2408</name>
</gene>
<dbReference type="Gene3D" id="3.30.465.10">
    <property type="match status" value="2"/>
</dbReference>
<dbReference type="InterPro" id="IPR006094">
    <property type="entry name" value="Oxid_FAD_bind_N"/>
</dbReference>
<evidence type="ECO:0000313" key="8">
    <source>
        <dbReference type="Proteomes" id="UP000012174"/>
    </source>
</evidence>
<dbReference type="STRING" id="1287681.M7SVE6"/>
<accession>M7SVE6</accession>
<dbReference type="SUPFAM" id="SSF56176">
    <property type="entry name" value="FAD-binding/transporter-associated domain-like"/>
    <property type="match status" value="1"/>
</dbReference>